<evidence type="ECO:0000259" key="5">
    <source>
        <dbReference type="Pfam" id="PF21674"/>
    </source>
</evidence>
<accession>D2V9Z8</accession>
<dbReference type="InParanoid" id="D2V9Z8"/>
<dbReference type="VEuPathDB" id="AmoebaDB:NAEGRDRAFT_79160"/>
<dbReference type="Pfam" id="PF21674">
    <property type="entry name" value="CCDC22_N"/>
    <property type="match status" value="1"/>
</dbReference>
<dbReference type="GO" id="GO:2000060">
    <property type="term" value="P:positive regulation of ubiquitin-dependent protein catabolic process"/>
    <property type="evidence" value="ECO:0007669"/>
    <property type="project" value="TreeGrafter"/>
</dbReference>
<feature type="compositionally biased region" description="Basic and acidic residues" evidence="3">
    <location>
        <begin position="351"/>
        <end position="374"/>
    </location>
</feature>
<dbReference type="PANTHER" id="PTHR15668">
    <property type="entry name" value="JM1 PROTEIN"/>
    <property type="match status" value="1"/>
</dbReference>
<evidence type="ECO:0000313" key="7">
    <source>
        <dbReference type="Proteomes" id="UP000006671"/>
    </source>
</evidence>
<name>D2V9Z8_NAEGR</name>
<evidence type="ECO:0000256" key="3">
    <source>
        <dbReference type="SAM" id="MobiDB-lite"/>
    </source>
</evidence>
<dbReference type="Pfam" id="PF05667">
    <property type="entry name" value="CCDC22_CC"/>
    <property type="match status" value="1"/>
</dbReference>
<feature type="coiled-coil region" evidence="2">
    <location>
        <begin position="625"/>
        <end position="664"/>
    </location>
</feature>
<proteinExistence type="inferred from homology"/>
<keyword evidence="2" id="KW-0175">Coiled coil</keyword>
<dbReference type="STRING" id="5762.D2V9Z8"/>
<feature type="region of interest" description="Disordered" evidence="3">
    <location>
        <begin position="287"/>
        <end position="308"/>
    </location>
</feature>
<dbReference type="GO" id="GO:0097602">
    <property type="term" value="F:cullin family protein binding"/>
    <property type="evidence" value="ECO:0007669"/>
    <property type="project" value="TreeGrafter"/>
</dbReference>
<dbReference type="OrthoDB" id="10266736at2759"/>
<dbReference type="InterPro" id="IPR048348">
    <property type="entry name" value="CCDC22_CC"/>
</dbReference>
<dbReference type="eggNOG" id="KOG1937">
    <property type="taxonomic scope" value="Eukaryota"/>
</dbReference>
<dbReference type="InterPro" id="IPR008530">
    <property type="entry name" value="CCDC22"/>
</dbReference>
<reference evidence="6 7" key="1">
    <citation type="journal article" date="2010" name="Cell">
        <title>The genome of Naegleria gruberi illuminates early eukaryotic versatility.</title>
        <authorList>
            <person name="Fritz-Laylin L.K."/>
            <person name="Prochnik S.E."/>
            <person name="Ginger M.L."/>
            <person name="Dacks J.B."/>
            <person name="Carpenter M.L."/>
            <person name="Field M.C."/>
            <person name="Kuo A."/>
            <person name="Paredez A."/>
            <person name="Chapman J."/>
            <person name="Pham J."/>
            <person name="Shu S."/>
            <person name="Neupane R."/>
            <person name="Cipriano M."/>
            <person name="Mancuso J."/>
            <person name="Tu H."/>
            <person name="Salamov A."/>
            <person name="Lindquist E."/>
            <person name="Shapiro H."/>
            <person name="Lucas S."/>
            <person name="Grigoriev I.V."/>
            <person name="Cande W.Z."/>
            <person name="Fulton C."/>
            <person name="Rokhsar D.S."/>
            <person name="Dawson S.C."/>
        </authorList>
    </citation>
    <scope>NUCLEOTIDE SEQUENCE [LARGE SCALE GENOMIC DNA]</scope>
    <source>
        <strain evidence="6 7">NEG-M</strain>
    </source>
</reference>
<sequence>MADVDKFLLYKATVICLRAIARGNNREPDDYPEDLPYEISTCFRTCTALTQSIKEYGFRGDMTFDQFLYPNEMVTRHILIWLVEQATSFMTDQQNNEGANEGEASKRQTVQARMNSVLSFFVNSTWTVKNQNGTEKVSIDVTSSTKSWDNENIRWNSYPVNSQASMNAFLLAALKSGGLPTVSRDSGLMENLKSTFTVGGNANDELCEKHAMLYYRKFGPYISEQILAKDQMASTVFEENARELLLEQQREDEWNDLGIDSGLTREEYFKQKQQKINTKVSDVLKGGSSKFVDNDDSASSEDGMPSLSDLLQSLKNNRKIDTSSTFSKRKLFENETDDVSKKLLTTNPLAPKEKQNAANIEEEKKRKEEERQQELDELQSVLDKVNEKIDQAETAKDTLVSEMKKLEEAITEEKQRKKQLEEEFTINKTAAIVLQDKEKNIKQLESMTEQAEQRLKTLKQEWEQHSTPLKEREAMLKEKIKDQKNEYKDLVNVSKELREQMNELIHTIRSKEELISKKKQEYEEMPKESDRASYVTRILDVVKNVEKQNEEISKVLKQSRELSDNTSDLSEKLGRTFQENEENIFKEAQKDTEYKQLYKDLLEIRSLYEALIEQVQLNGKALNTIRDLDNQIDVISERNDTLNIEKITKDLQTIQEENVKLQKQLMK</sequence>
<evidence type="ECO:0000256" key="1">
    <source>
        <dbReference type="ARBA" id="ARBA00006438"/>
    </source>
</evidence>
<dbReference type="InterPro" id="IPR048349">
    <property type="entry name" value="CCDC22_N"/>
</dbReference>
<feature type="domain" description="CCDC22 N-terminal" evidence="5">
    <location>
        <begin position="4"/>
        <end position="85"/>
    </location>
</feature>
<comment type="similarity">
    <text evidence="1">Belongs to the CCDC22 family.</text>
</comment>
<keyword evidence="7" id="KW-1185">Reference proteome</keyword>
<feature type="region of interest" description="Disordered" evidence="3">
    <location>
        <begin position="342"/>
        <end position="375"/>
    </location>
</feature>
<protein>
    <submittedName>
        <fullName evidence="6">Uncharacterized protein</fullName>
    </submittedName>
</protein>
<dbReference type="KEGG" id="ngr:NAEGRDRAFT_79160"/>
<dbReference type="PANTHER" id="PTHR15668:SF4">
    <property type="entry name" value="COILED-COIL DOMAIN-CONTAINING PROTEIN 22"/>
    <property type="match status" value="1"/>
</dbReference>
<organism evidence="7">
    <name type="scientific">Naegleria gruberi</name>
    <name type="common">Amoeba</name>
    <dbReference type="NCBI Taxonomy" id="5762"/>
    <lineage>
        <taxon>Eukaryota</taxon>
        <taxon>Discoba</taxon>
        <taxon>Heterolobosea</taxon>
        <taxon>Tetramitia</taxon>
        <taxon>Eutetramitia</taxon>
        <taxon>Vahlkampfiidae</taxon>
        <taxon>Naegleria</taxon>
    </lineage>
</organism>
<dbReference type="EMBL" id="GG738859">
    <property type="protein sequence ID" value="EFC46222.1"/>
    <property type="molecule type" value="Genomic_DNA"/>
</dbReference>
<dbReference type="GeneID" id="8859544"/>
<evidence type="ECO:0000313" key="6">
    <source>
        <dbReference type="EMBL" id="EFC46222.1"/>
    </source>
</evidence>
<feature type="domain" description="CCDC22 coiled-coil" evidence="4">
    <location>
        <begin position="209"/>
        <end position="637"/>
    </location>
</feature>
<evidence type="ECO:0000256" key="2">
    <source>
        <dbReference type="SAM" id="Coils"/>
    </source>
</evidence>
<gene>
    <name evidence="6" type="ORF">NAEGRDRAFT_79160</name>
</gene>
<dbReference type="RefSeq" id="XP_002678966.1">
    <property type="nucleotide sequence ID" value="XM_002678920.1"/>
</dbReference>
<evidence type="ECO:0000259" key="4">
    <source>
        <dbReference type="Pfam" id="PF05667"/>
    </source>
</evidence>
<dbReference type="Proteomes" id="UP000006671">
    <property type="component" value="Unassembled WGS sequence"/>
</dbReference>
<dbReference type="AlphaFoldDB" id="D2V9Z8"/>